<evidence type="ECO:0000256" key="4">
    <source>
        <dbReference type="ARBA" id="ARBA00013078"/>
    </source>
</evidence>
<dbReference type="EMBL" id="CP001089">
    <property type="protein sequence ID" value="ACD94112.1"/>
    <property type="molecule type" value="Genomic_DNA"/>
</dbReference>
<comment type="similarity">
    <text evidence="3">Belongs to the HAD-like hydrolase superfamily. CbbY/CbbZ/Gph/YieH family.</text>
</comment>
<evidence type="ECO:0000256" key="1">
    <source>
        <dbReference type="ARBA" id="ARBA00000830"/>
    </source>
</evidence>
<accession>B3E1M0</accession>
<dbReference type="Gene3D" id="3.40.50.1000">
    <property type="entry name" value="HAD superfamily/HAD-like"/>
    <property type="match status" value="1"/>
</dbReference>
<dbReference type="EC" id="3.1.3.18" evidence="4"/>
<dbReference type="GO" id="GO:0008967">
    <property type="term" value="F:phosphoglycolate phosphatase activity"/>
    <property type="evidence" value="ECO:0007669"/>
    <property type="project" value="UniProtKB-EC"/>
</dbReference>
<dbReference type="PANTHER" id="PTHR43434:SF1">
    <property type="entry name" value="PHOSPHOGLYCOLATE PHOSPHATASE"/>
    <property type="match status" value="1"/>
</dbReference>
<dbReference type="HOGENOM" id="CLU_1282734_0_0_7"/>
<dbReference type="GO" id="GO:0006281">
    <property type="term" value="P:DNA repair"/>
    <property type="evidence" value="ECO:0007669"/>
    <property type="project" value="TreeGrafter"/>
</dbReference>
<name>B3E1M0_TRIL1</name>
<dbReference type="GO" id="GO:0005829">
    <property type="term" value="C:cytosol"/>
    <property type="evidence" value="ECO:0007669"/>
    <property type="project" value="TreeGrafter"/>
</dbReference>
<comment type="catalytic activity">
    <reaction evidence="1">
        <text>2-phosphoglycolate + H2O = glycolate + phosphate</text>
        <dbReference type="Rhea" id="RHEA:14369"/>
        <dbReference type="ChEBI" id="CHEBI:15377"/>
        <dbReference type="ChEBI" id="CHEBI:29805"/>
        <dbReference type="ChEBI" id="CHEBI:43474"/>
        <dbReference type="ChEBI" id="CHEBI:58033"/>
        <dbReference type="EC" id="3.1.3.18"/>
    </reaction>
</comment>
<dbReference type="SFLD" id="SFLDG01129">
    <property type="entry name" value="C1.5:_HAD__Beta-PGM__Phosphata"/>
    <property type="match status" value="1"/>
</dbReference>
<dbReference type="AlphaFoldDB" id="B3E1M0"/>
<comment type="pathway">
    <text evidence="2">Organic acid metabolism; glycolate biosynthesis; glycolate from 2-phosphoglycolate: step 1/1.</text>
</comment>
<dbReference type="InterPro" id="IPR050155">
    <property type="entry name" value="HAD-like_hydrolase_sf"/>
</dbReference>
<dbReference type="Pfam" id="PF00702">
    <property type="entry name" value="Hydrolase"/>
    <property type="match status" value="1"/>
</dbReference>
<dbReference type="RefSeq" id="WP_012468469.1">
    <property type="nucleotide sequence ID" value="NC_010814.1"/>
</dbReference>
<proteinExistence type="inferred from homology"/>
<evidence type="ECO:0000256" key="2">
    <source>
        <dbReference type="ARBA" id="ARBA00004818"/>
    </source>
</evidence>
<evidence type="ECO:0000313" key="6">
    <source>
        <dbReference type="Proteomes" id="UP000002420"/>
    </source>
</evidence>
<dbReference type="Proteomes" id="UP000002420">
    <property type="component" value="Chromosome"/>
</dbReference>
<dbReference type="InterPro" id="IPR006439">
    <property type="entry name" value="HAD-SF_hydro_IA"/>
</dbReference>
<dbReference type="Gene3D" id="1.20.120.710">
    <property type="entry name" value="Haloacid dehalogenase hydrolase-like domain"/>
    <property type="match status" value="1"/>
</dbReference>
<keyword evidence="6" id="KW-1185">Reference proteome</keyword>
<keyword evidence="5" id="KW-0378">Hydrolase</keyword>
<evidence type="ECO:0000313" key="5">
    <source>
        <dbReference type="EMBL" id="ACD94112.1"/>
    </source>
</evidence>
<dbReference type="InterPro" id="IPR023214">
    <property type="entry name" value="HAD_sf"/>
</dbReference>
<dbReference type="SFLD" id="SFLDS00003">
    <property type="entry name" value="Haloacid_Dehalogenase"/>
    <property type="match status" value="1"/>
</dbReference>
<gene>
    <name evidence="5" type="ordered locus">Glov_0384</name>
</gene>
<dbReference type="InterPro" id="IPR036412">
    <property type="entry name" value="HAD-like_sf"/>
</dbReference>
<dbReference type="KEGG" id="glo:Glov_0384"/>
<dbReference type="PANTHER" id="PTHR43434">
    <property type="entry name" value="PHOSPHOGLYCOLATE PHOSPHATASE"/>
    <property type="match status" value="1"/>
</dbReference>
<organism evidence="5 6">
    <name type="scientific">Trichlorobacter lovleyi (strain ATCC BAA-1151 / DSM 17278 / SZ)</name>
    <name type="common">Geobacter lovleyi</name>
    <dbReference type="NCBI Taxonomy" id="398767"/>
    <lineage>
        <taxon>Bacteria</taxon>
        <taxon>Pseudomonadati</taxon>
        <taxon>Thermodesulfobacteriota</taxon>
        <taxon>Desulfuromonadia</taxon>
        <taxon>Geobacterales</taxon>
        <taxon>Geobacteraceae</taxon>
        <taxon>Trichlorobacter</taxon>
    </lineage>
</organism>
<reference evidence="5 6" key="1">
    <citation type="submission" date="2008-05" db="EMBL/GenBank/DDBJ databases">
        <title>Complete sequence of chromosome of Geobacter lovleyi SZ.</title>
        <authorList>
            <consortium name="US DOE Joint Genome Institute"/>
            <person name="Lucas S."/>
            <person name="Copeland A."/>
            <person name="Lapidus A."/>
            <person name="Glavina del Rio T."/>
            <person name="Dalin E."/>
            <person name="Tice H."/>
            <person name="Bruce D."/>
            <person name="Goodwin L."/>
            <person name="Pitluck S."/>
            <person name="Chertkov O."/>
            <person name="Meincke L."/>
            <person name="Brettin T."/>
            <person name="Detter J.C."/>
            <person name="Han C."/>
            <person name="Tapia R."/>
            <person name="Kuske C.R."/>
            <person name="Schmutz J."/>
            <person name="Larimer F."/>
            <person name="Land M."/>
            <person name="Hauser L."/>
            <person name="Kyrpides N."/>
            <person name="Mikhailova N."/>
            <person name="Sung Y."/>
            <person name="Fletcher K.E."/>
            <person name="Ritalahti K.M."/>
            <person name="Loeffler F.E."/>
            <person name="Richardson P."/>
        </authorList>
    </citation>
    <scope>NUCLEOTIDE SEQUENCE [LARGE SCALE GENOMIC DNA]</scope>
    <source>
        <strain evidence="6">ATCC BAA-1151 / DSM 17278 / SZ</strain>
    </source>
</reference>
<dbReference type="SUPFAM" id="SSF56784">
    <property type="entry name" value="HAD-like"/>
    <property type="match status" value="1"/>
</dbReference>
<protein>
    <recommendedName>
        <fullName evidence="4">phosphoglycolate phosphatase</fullName>
        <ecNumber evidence="4">3.1.3.18</ecNumber>
    </recommendedName>
</protein>
<sequence>MIPGTIKAIVFDLDGTLYVSEAFEHAVWESVSRYAGQLLGLSADAGGRRLKELRDRLTAERGTVQTLAVAIEVLGGTVPEMHRRFAEELEPQQYIQPDPRVRPLVNRLGERYTSWLLTNNNQTLTNKILACLDLEQSFQRVITINDTWRPKPDRTVLDQVLKELGLPSEAVLFVGDRYDIDLRLPEQEGCPVLLTKTIDELMQLQTLLDQPSRSIWSQPLPADGRP</sequence>
<dbReference type="PRINTS" id="PR00413">
    <property type="entry name" value="HADHALOGNASE"/>
</dbReference>
<dbReference type="eggNOG" id="COG0546">
    <property type="taxonomic scope" value="Bacteria"/>
</dbReference>
<dbReference type="STRING" id="398767.Glov_0384"/>
<evidence type="ECO:0000256" key="3">
    <source>
        <dbReference type="ARBA" id="ARBA00006171"/>
    </source>
</evidence>